<dbReference type="SUPFAM" id="SSF50978">
    <property type="entry name" value="WD40 repeat-like"/>
    <property type="match status" value="1"/>
</dbReference>
<keyword evidence="2" id="KW-0963">Cytoplasm</keyword>
<dbReference type="InterPro" id="IPR050687">
    <property type="entry name" value="Dynein_IC"/>
</dbReference>
<proteinExistence type="predicted"/>
<gene>
    <name evidence="5" type="ORF">LOD99_6559</name>
</gene>
<keyword evidence="4" id="KW-0677">Repeat</keyword>
<sequence length="510" mass="56816">MFSDAETQVVDIISRWLYSKSKDDNSTQTANILITSQGCNSTELAEVPCQTDETIVEDKEMAEDSNPSATLEFLLRVEPEITKILKQNLLSHAFDSCSLSWDNITPDKKTGPLFTLKHKPPSDSETDMPVTALTWSATGSVIAAGYGHFNHIDLCWHKSSLLTWNLDRHASKAADPDTSLLVDNCIMSLAFHPERAVILTGGVFNGNIIVWDLGREDEHAVVSTFLLQFGHTDPVNQIQWIKSGNKSRLKQYNILSFGGDGRIIIWEVELVKKSIVPMFQCRLVTSCIPKNIRVKKGRAQDALGISYAGLSHDDSKILIVGTEGGNVFKCSLHGIVLKERTLLDKVIEDSIVNLAFKPIIGPIYSVSCSYFHRNIFLTCGTDAAVSIYSMLDINPIMMIHTNSHHYLFCAEWSPFRPGVFICGSGSGEILIYDICHSRHVPVDTILTNIEKRPVYTVKFNEKRRQLVASGDGTGTVVIWELSSELCNQKQNELKVLERLHANARDVSHIV</sequence>
<dbReference type="SMART" id="SM00320">
    <property type="entry name" value="WD40"/>
    <property type="match status" value="6"/>
</dbReference>
<dbReference type="EMBL" id="JAKMXF010000318">
    <property type="protein sequence ID" value="KAI6649770.1"/>
    <property type="molecule type" value="Genomic_DNA"/>
</dbReference>
<reference evidence="5 6" key="1">
    <citation type="journal article" date="2023" name="BMC Biol.">
        <title>The compact genome of the sponge Oopsacas minuta (Hexactinellida) is lacking key metazoan core genes.</title>
        <authorList>
            <person name="Santini S."/>
            <person name="Schenkelaars Q."/>
            <person name="Jourda C."/>
            <person name="Duchesne M."/>
            <person name="Belahbib H."/>
            <person name="Rocher C."/>
            <person name="Selva M."/>
            <person name="Riesgo A."/>
            <person name="Vervoort M."/>
            <person name="Leys S.P."/>
            <person name="Kodjabachian L."/>
            <person name="Le Bivic A."/>
            <person name="Borchiellini C."/>
            <person name="Claverie J.M."/>
            <person name="Renard E."/>
        </authorList>
    </citation>
    <scope>NUCLEOTIDE SEQUENCE [LARGE SCALE GENOMIC DNA]</scope>
    <source>
        <strain evidence="5">SPO-2</strain>
    </source>
</reference>
<comment type="caution">
    <text evidence="5">The sequence shown here is derived from an EMBL/GenBank/DDBJ whole genome shotgun (WGS) entry which is preliminary data.</text>
</comment>
<dbReference type="GO" id="GO:0005868">
    <property type="term" value="C:cytoplasmic dynein complex"/>
    <property type="evidence" value="ECO:0007669"/>
    <property type="project" value="TreeGrafter"/>
</dbReference>
<keyword evidence="6" id="KW-1185">Reference proteome</keyword>
<comment type="subcellular location">
    <subcellularLocation>
        <location evidence="1">Cytoplasm</location>
    </subcellularLocation>
</comment>
<dbReference type="GO" id="GO:0045503">
    <property type="term" value="F:dynein light chain binding"/>
    <property type="evidence" value="ECO:0007669"/>
    <property type="project" value="TreeGrafter"/>
</dbReference>
<evidence type="ECO:0000256" key="1">
    <source>
        <dbReference type="ARBA" id="ARBA00004496"/>
    </source>
</evidence>
<evidence type="ECO:0000313" key="5">
    <source>
        <dbReference type="EMBL" id="KAI6649770.1"/>
    </source>
</evidence>
<dbReference type="AlphaFoldDB" id="A0AAV7JLJ4"/>
<keyword evidence="3" id="KW-0853">WD repeat</keyword>
<organism evidence="5 6">
    <name type="scientific">Oopsacas minuta</name>
    <dbReference type="NCBI Taxonomy" id="111878"/>
    <lineage>
        <taxon>Eukaryota</taxon>
        <taxon>Metazoa</taxon>
        <taxon>Porifera</taxon>
        <taxon>Hexactinellida</taxon>
        <taxon>Hexasterophora</taxon>
        <taxon>Lyssacinosida</taxon>
        <taxon>Leucopsacidae</taxon>
        <taxon>Oopsacas</taxon>
    </lineage>
</organism>
<dbReference type="GO" id="GO:0097014">
    <property type="term" value="C:ciliary plasm"/>
    <property type="evidence" value="ECO:0007669"/>
    <property type="project" value="TreeGrafter"/>
</dbReference>
<dbReference type="GO" id="GO:0042073">
    <property type="term" value="P:intraciliary transport"/>
    <property type="evidence" value="ECO:0007669"/>
    <property type="project" value="TreeGrafter"/>
</dbReference>
<evidence type="ECO:0000256" key="3">
    <source>
        <dbReference type="ARBA" id="ARBA00022574"/>
    </source>
</evidence>
<evidence type="ECO:0000313" key="6">
    <source>
        <dbReference type="Proteomes" id="UP001165289"/>
    </source>
</evidence>
<dbReference type="Proteomes" id="UP001165289">
    <property type="component" value="Unassembled WGS sequence"/>
</dbReference>
<dbReference type="InterPro" id="IPR015943">
    <property type="entry name" value="WD40/YVTN_repeat-like_dom_sf"/>
</dbReference>
<dbReference type="InterPro" id="IPR036322">
    <property type="entry name" value="WD40_repeat_dom_sf"/>
</dbReference>
<dbReference type="Pfam" id="PF00400">
    <property type="entry name" value="WD40"/>
    <property type="match status" value="2"/>
</dbReference>
<evidence type="ECO:0000256" key="2">
    <source>
        <dbReference type="ARBA" id="ARBA00022490"/>
    </source>
</evidence>
<name>A0AAV7JLJ4_9METZ</name>
<dbReference type="PANTHER" id="PTHR12442">
    <property type="entry name" value="DYNEIN INTERMEDIATE CHAIN"/>
    <property type="match status" value="1"/>
</dbReference>
<evidence type="ECO:0000256" key="4">
    <source>
        <dbReference type="ARBA" id="ARBA00022737"/>
    </source>
</evidence>
<dbReference type="Gene3D" id="2.130.10.10">
    <property type="entry name" value="YVTN repeat-like/Quinoprotein amine dehydrogenase"/>
    <property type="match status" value="2"/>
</dbReference>
<dbReference type="InterPro" id="IPR001680">
    <property type="entry name" value="WD40_rpt"/>
</dbReference>
<dbReference type="PANTHER" id="PTHR12442:SF26">
    <property type="entry name" value="CYTOPLASMIC DYNEIN 2 INTERMEDIATE CHAIN 2"/>
    <property type="match status" value="1"/>
</dbReference>
<dbReference type="GO" id="GO:0045504">
    <property type="term" value="F:dynein heavy chain binding"/>
    <property type="evidence" value="ECO:0007669"/>
    <property type="project" value="TreeGrafter"/>
</dbReference>
<protein>
    <submittedName>
        <fullName evidence="5">Uncharacterized protein</fullName>
    </submittedName>
</protein>
<accession>A0AAV7JLJ4</accession>